<dbReference type="HOGENOM" id="CLU_1472805_0_0_9"/>
<dbReference type="KEGG" id="cst:CLOST_1251"/>
<dbReference type="STRING" id="1511.CLOST_1251"/>
<dbReference type="EMBL" id="FP565809">
    <property type="protein sequence ID" value="CBH21371.1"/>
    <property type="molecule type" value="Genomic_DNA"/>
</dbReference>
<evidence type="ECO:0000313" key="1">
    <source>
        <dbReference type="EMBL" id="CBH21371.1"/>
    </source>
</evidence>
<keyword evidence="2" id="KW-1185">Reference proteome</keyword>
<accession>E3PY56</accession>
<name>E3PY56_ACESD</name>
<protein>
    <submittedName>
        <fullName evidence="1">Uncharacterized protein</fullName>
    </submittedName>
</protein>
<gene>
    <name evidence="1" type="ordered locus">CLOST_1251</name>
</gene>
<proteinExistence type="predicted"/>
<dbReference type="eggNOG" id="ENOG503061Y">
    <property type="taxonomic scope" value="Bacteria"/>
</dbReference>
<sequence length="183" mass="21511">MIKILNKITKNQTIEANSLFFYSIDKEEVKKKDFKRLDDAIKFFETAGVDARGKLIITFSGYMDNPLEIYQIDEIRDYVKELYQKHSNLFYFLSDYITTNQYIWLCLCNIQETRTLSNSSIKASEINIGENFFLINSVYDSFVNYADSIFDYSYESSLLLSSIGFLDVDKVVFFRKAQRVTRL</sequence>
<dbReference type="BioCyc" id="CSTI499177:GJE9-1299-MONOMER"/>
<dbReference type="GeneID" id="35558629"/>
<dbReference type="AlphaFoldDB" id="E3PY56"/>
<evidence type="ECO:0000313" key="2">
    <source>
        <dbReference type="Proteomes" id="UP000007041"/>
    </source>
</evidence>
<dbReference type="RefSeq" id="WP_013361464.1">
    <property type="nucleotide sequence ID" value="NC_014614.1"/>
</dbReference>
<dbReference type="Proteomes" id="UP000007041">
    <property type="component" value="Chromosome"/>
</dbReference>
<reference evidence="2" key="1">
    <citation type="journal article" date="2010" name="BMC Genomics">
        <title>Clostridium sticklandii, a specialist in amino acid degradation:revisiting its metabolism through its genome sequence.</title>
        <authorList>
            <person name="Fonknechten N."/>
            <person name="Chaussonnerie S."/>
            <person name="Tricot S."/>
            <person name="Lajus A."/>
            <person name="Andreesen J.R."/>
            <person name="Perchat N."/>
            <person name="Pelletier E."/>
            <person name="Gouyvenoux M."/>
            <person name="Barbe V."/>
            <person name="Salanoubat M."/>
            <person name="Le Paslier D."/>
            <person name="Weissenbach J."/>
            <person name="Cohen G.N."/>
            <person name="Kreimeyer A."/>
        </authorList>
    </citation>
    <scope>NUCLEOTIDE SEQUENCE [LARGE SCALE GENOMIC DNA]</scope>
    <source>
        <strain evidence="2">ATCC 12662 / DSM 519 / JCM 1433 / CCUG 9281 / NCIMB 10654 / HF</strain>
    </source>
</reference>
<organism evidence="1 2">
    <name type="scientific">Acetoanaerobium sticklandii (strain ATCC 12662 / DSM 519 / JCM 1433 / CCUG 9281 / NCIMB 10654 / HF)</name>
    <name type="common">Clostridium sticklandii</name>
    <dbReference type="NCBI Taxonomy" id="499177"/>
    <lineage>
        <taxon>Bacteria</taxon>
        <taxon>Bacillati</taxon>
        <taxon>Bacillota</taxon>
        <taxon>Clostridia</taxon>
        <taxon>Peptostreptococcales</taxon>
        <taxon>Filifactoraceae</taxon>
        <taxon>Acetoanaerobium</taxon>
    </lineage>
</organism>